<dbReference type="EMBL" id="GBRH01227163">
    <property type="protein sequence ID" value="JAD70732.1"/>
    <property type="molecule type" value="Transcribed_RNA"/>
</dbReference>
<proteinExistence type="predicted"/>
<dbReference type="AlphaFoldDB" id="A0A0A9CGU6"/>
<organism evidence="1">
    <name type="scientific">Arundo donax</name>
    <name type="common">Giant reed</name>
    <name type="synonym">Donax arundinaceus</name>
    <dbReference type="NCBI Taxonomy" id="35708"/>
    <lineage>
        <taxon>Eukaryota</taxon>
        <taxon>Viridiplantae</taxon>
        <taxon>Streptophyta</taxon>
        <taxon>Embryophyta</taxon>
        <taxon>Tracheophyta</taxon>
        <taxon>Spermatophyta</taxon>
        <taxon>Magnoliopsida</taxon>
        <taxon>Liliopsida</taxon>
        <taxon>Poales</taxon>
        <taxon>Poaceae</taxon>
        <taxon>PACMAD clade</taxon>
        <taxon>Arundinoideae</taxon>
        <taxon>Arundineae</taxon>
        <taxon>Arundo</taxon>
    </lineage>
</organism>
<reference evidence="1" key="2">
    <citation type="journal article" date="2015" name="Data Brief">
        <title>Shoot transcriptome of the giant reed, Arundo donax.</title>
        <authorList>
            <person name="Barrero R.A."/>
            <person name="Guerrero F.D."/>
            <person name="Moolhuijzen P."/>
            <person name="Goolsby J.A."/>
            <person name="Tidwell J."/>
            <person name="Bellgard S.E."/>
            <person name="Bellgard M.I."/>
        </authorList>
    </citation>
    <scope>NUCLEOTIDE SEQUENCE</scope>
    <source>
        <tissue evidence="1">Shoot tissue taken approximately 20 cm above the soil surface</tissue>
    </source>
</reference>
<name>A0A0A9CGU6_ARUDO</name>
<protein>
    <submittedName>
        <fullName evidence="1">Uncharacterized protein</fullName>
    </submittedName>
</protein>
<sequence length="56" mass="6346">MLNTISQKDTFNRLSGQLGVLSRCKKHIAHTAKKMKDGVVRRLPTKTLIRNPPMKS</sequence>
<accession>A0A0A9CGU6</accession>
<reference evidence="1" key="1">
    <citation type="submission" date="2014-09" db="EMBL/GenBank/DDBJ databases">
        <authorList>
            <person name="Magalhaes I.L.F."/>
            <person name="Oliveira U."/>
            <person name="Santos F.R."/>
            <person name="Vidigal T.H.D.A."/>
            <person name="Brescovit A.D."/>
            <person name="Santos A.J."/>
        </authorList>
    </citation>
    <scope>NUCLEOTIDE SEQUENCE</scope>
    <source>
        <tissue evidence="1">Shoot tissue taken approximately 20 cm above the soil surface</tissue>
    </source>
</reference>
<evidence type="ECO:0000313" key="1">
    <source>
        <dbReference type="EMBL" id="JAD70732.1"/>
    </source>
</evidence>